<dbReference type="SUPFAM" id="SSF161098">
    <property type="entry name" value="MetI-like"/>
    <property type="match status" value="1"/>
</dbReference>
<feature type="transmembrane region" description="Helical" evidence="7">
    <location>
        <begin position="141"/>
        <end position="167"/>
    </location>
</feature>
<comment type="similarity">
    <text evidence="7">Belongs to the binding-protein-dependent transport system permease family.</text>
</comment>
<keyword evidence="2 7" id="KW-0813">Transport</keyword>
<keyword evidence="3" id="KW-1003">Cell membrane</keyword>
<evidence type="ECO:0000313" key="10">
    <source>
        <dbReference type="Proteomes" id="UP000237752"/>
    </source>
</evidence>
<reference evidence="9 10" key="1">
    <citation type="submission" date="2018-03" db="EMBL/GenBank/DDBJ databases">
        <title>Genomic Encyclopedia of Archaeal and Bacterial Type Strains, Phase II (KMG-II): from individual species to whole genera.</title>
        <authorList>
            <person name="Goeker M."/>
        </authorList>
    </citation>
    <scope>NUCLEOTIDE SEQUENCE [LARGE SCALE GENOMIC DNA]</scope>
    <source>
        <strain evidence="9 10">DSM 100065</strain>
    </source>
</reference>
<feature type="transmembrane region" description="Helical" evidence="7">
    <location>
        <begin position="107"/>
        <end position="129"/>
    </location>
</feature>
<dbReference type="OrthoDB" id="9778910at2"/>
<dbReference type="RefSeq" id="WP_106350125.1">
    <property type="nucleotide sequence ID" value="NZ_PVUE01000016.1"/>
</dbReference>
<evidence type="ECO:0000256" key="7">
    <source>
        <dbReference type="RuleBase" id="RU363032"/>
    </source>
</evidence>
<comment type="subcellular location">
    <subcellularLocation>
        <location evidence="1 7">Cell membrane</location>
        <topology evidence="1 7">Multi-pass membrane protein</topology>
    </subcellularLocation>
</comment>
<dbReference type="Pfam" id="PF19300">
    <property type="entry name" value="BPD_transp_1_N"/>
    <property type="match status" value="1"/>
</dbReference>
<comment type="caution">
    <text evidence="9">The sequence shown here is derived from an EMBL/GenBank/DDBJ whole genome shotgun (WGS) entry which is preliminary data.</text>
</comment>
<dbReference type="InterPro" id="IPR045621">
    <property type="entry name" value="BPD_transp_1_N"/>
</dbReference>
<evidence type="ECO:0000256" key="6">
    <source>
        <dbReference type="ARBA" id="ARBA00023136"/>
    </source>
</evidence>
<keyword evidence="6 7" id="KW-0472">Membrane</keyword>
<dbReference type="InterPro" id="IPR035906">
    <property type="entry name" value="MetI-like_sf"/>
</dbReference>
<gene>
    <name evidence="9" type="ORF">CLV47_11611</name>
</gene>
<name>A0A2T0ZVV2_9ACTN</name>
<dbReference type="GO" id="GO:0005886">
    <property type="term" value="C:plasma membrane"/>
    <property type="evidence" value="ECO:0007669"/>
    <property type="project" value="UniProtKB-SubCell"/>
</dbReference>
<evidence type="ECO:0000256" key="2">
    <source>
        <dbReference type="ARBA" id="ARBA00022448"/>
    </source>
</evidence>
<keyword evidence="4 7" id="KW-0812">Transmembrane</keyword>
<dbReference type="PANTHER" id="PTHR43163">
    <property type="entry name" value="DIPEPTIDE TRANSPORT SYSTEM PERMEASE PROTEIN DPPB-RELATED"/>
    <property type="match status" value="1"/>
</dbReference>
<dbReference type="Gene3D" id="1.10.3720.10">
    <property type="entry name" value="MetI-like"/>
    <property type="match status" value="1"/>
</dbReference>
<evidence type="ECO:0000256" key="3">
    <source>
        <dbReference type="ARBA" id="ARBA00022475"/>
    </source>
</evidence>
<dbReference type="EMBL" id="PVUE01000016">
    <property type="protein sequence ID" value="PRZ40481.1"/>
    <property type="molecule type" value="Genomic_DNA"/>
</dbReference>
<dbReference type="InterPro" id="IPR000515">
    <property type="entry name" value="MetI-like"/>
</dbReference>
<dbReference type="Pfam" id="PF00528">
    <property type="entry name" value="BPD_transp_1"/>
    <property type="match status" value="1"/>
</dbReference>
<feature type="transmembrane region" description="Helical" evidence="7">
    <location>
        <begin position="179"/>
        <end position="198"/>
    </location>
</feature>
<feature type="domain" description="ABC transmembrane type-1" evidence="8">
    <location>
        <begin position="101"/>
        <end position="298"/>
    </location>
</feature>
<dbReference type="PANTHER" id="PTHR43163:SF6">
    <property type="entry name" value="DIPEPTIDE TRANSPORT SYSTEM PERMEASE PROTEIN DPPB-RELATED"/>
    <property type="match status" value="1"/>
</dbReference>
<organism evidence="9 10">
    <name type="scientific">Antricoccus suffuscus</name>
    <dbReference type="NCBI Taxonomy" id="1629062"/>
    <lineage>
        <taxon>Bacteria</taxon>
        <taxon>Bacillati</taxon>
        <taxon>Actinomycetota</taxon>
        <taxon>Actinomycetes</taxon>
        <taxon>Geodermatophilales</taxon>
        <taxon>Antricoccaceae</taxon>
        <taxon>Antricoccus</taxon>
    </lineage>
</organism>
<keyword evidence="10" id="KW-1185">Reference proteome</keyword>
<dbReference type="Proteomes" id="UP000237752">
    <property type="component" value="Unassembled WGS sequence"/>
</dbReference>
<accession>A0A2T0ZVV2</accession>
<evidence type="ECO:0000256" key="1">
    <source>
        <dbReference type="ARBA" id="ARBA00004651"/>
    </source>
</evidence>
<dbReference type="CDD" id="cd06261">
    <property type="entry name" value="TM_PBP2"/>
    <property type="match status" value="1"/>
</dbReference>
<dbReference type="PROSITE" id="PS50928">
    <property type="entry name" value="ABC_TM1"/>
    <property type="match status" value="1"/>
</dbReference>
<sequence length="313" mass="33664">MRVLRLVRRRVLEAVITLLGASVLIWSLLPLAPGSPARLILIAQGIPEPTPGQISDLTDRLGLEQPVVVQYFHWLWNAVRGSFGVSYRSGRPVSEELAARLPASLRLAVVALVLAFVLAVALGVLAAYCRGRWPDYGTQAVALLSASVPSFVVALLLIQVLVIGFGQGKAALDGSWSQVWMPAVCLALGLADSWSRLLRANILTFMDTSAAHVLRSRGATRWRIVWRHALPNSAVPSLHALAVGVAALIGGAAIVETVFTWPGLGSFIVESVKNRDLPVIQAFTVLATLSYVIVSVLADLLSALIDRRIRVQP</sequence>
<feature type="transmembrane region" description="Helical" evidence="7">
    <location>
        <begin position="12"/>
        <end position="29"/>
    </location>
</feature>
<evidence type="ECO:0000256" key="4">
    <source>
        <dbReference type="ARBA" id="ARBA00022692"/>
    </source>
</evidence>
<feature type="transmembrane region" description="Helical" evidence="7">
    <location>
        <begin position="279"/>
        <end position="305"/>
    </location>
</feature>
<evidence type="ECO:0000256" key="5">
    <source>
        <dbReference type="ARBA" id="ARBA00022989"/>
    </source>
</evidence>
<keyword evidence="5 7" id="KW-1133">Transmembrane helix</keyword>
<evidence type="ECO:0000259" key="8">
    <source>
        <dbReference type="PROSITE" id="PS50928"/>
    </source>
</evidence>
<dbReference type="AlphaFoldDB" id="A0A2T0ZVV2"/>
<dbReference type="GO" id="GO:0071916">
    <property type="term" value="F:dipeptide transmembrane transporter activity"/>
    <property type="evidence" value="ECO:0007669"/>
    <property type="project" value="TreeGrafter"/>
</dbReference>
<feature type="transmembrane region" description="Helical" evidence="7">
    <location>
        <begin position="238"/>
        <end position="259"/>
    </location>
</feature>
<protein>
    <submittedName>
        <fullName evidence="9">Peptide/nickel transport system permease protein</fullName>
    </submittedName>
</protein>
<proteinExistence type="inferred from homology"/>
<evidence type="ECO:0000313" key="9">
    <source>
        <dbReference type="EMBL" id="PRZ40481.1"/>
    </source>
</evidence>